<name>A0A2T2XCK3_9FIRM</name>
<reference evidence="1 2" key="1">
    <citation type="journal article" date="2014" name="BMC Genomics">
        <title>Comparison of environmental and isolate Sulfobacillus genomes reveals diverse carbon, sulfur, nitrogen, and hydrogen metabolisms.</title>
        <authorList>
            <person name="Justice N.B."/>
            <person name="Norman A."/>
            <person name="Brown C.T."/>
            <person name="Singh A."/>
            <person name="Thomas B.C."/>
            <person name="Banfield J.F."/>
        </authorList>
    </citation>
    <scope>NUCLEOTIDE SEQUENCE [LARGE SCALE GENOMIC DNA]</scope>
    <source>
        <strain evidence="1">AMDSBA4</strain>
    </source>
</reference>
<comment type="caution">
    <text evidence="1">The sequence shown here is derived from an EMBL/GenBank/DDBJ whole genome shotgun (WGS) entry which is preliminary data.</text>
</comment>
<dbReference type="AlphaFoldDB" id="A0A2T2XCK3"/>
<accession>A0A2T2XCK3</accession>
<proteinExistence type="predicted"/>
<evidence type="ECO:0000313" key="2">
    <source>
        <dbReference type="Proteomes" id="UP000242972"/>
    </source>
</evidence>
<gene>
    <name evidence="1" type="ORF">C7B46_15455</name>
</gene>
<sequence>MFLTLIPYITCEGDHAEVWIDKTPSAPASLRDIQAVLARFATEAFEDGADAVDLTHPEHLATIADHCALWRADRILVPDDSGEAWRALDIDALLSGTLQEAQ</sequence>
<dbReference type="EMBL" id="PXYW01000049">
    <property type="protein sequence ID" value="PSR32210.1"/>
    <property type="molecule type" value="Genomic_DNA"/>
</dbReference>
<organism evidence="1 2">
    <name type="scientific">Sulfobacillus benefaciens</name>
    <dbReference type="NCBI Taxonomy" id="453960"/>
    <lineage>
        <taxon>Bacteria</taxon>
        <taxon>Bacillati</taxon>
        <taxon>Bacillota</taxon>
        <taxon>Clostridia</taxon>
        <taxon>Eubacteriales</taxon>
        <taxon>Clostridiales Family XVII. Incertae Sedis</taxon>
        <taxon>Sulfobacillus</taxon>
    </lineage>
</organism>
<dbReference type="Proteomes" id="UP000242972">
    <property type="component" value="Unassembled WGS sequence"/>
</dbReference>
<protein>
    <submittedName>
        <fullName evidence="1">Uncharacterized protein</fullName>
    </submittedName>
</protein>
<evidence type="ECO:0000313" key="1">
    <source>
        <dbReference type="EMBL" id="PSR32210.1"/>
    </source>
</evidence>